<keyword evidence="4 13" id="KW-0812">Transmembrane</keyword>
<gene>
    <name evidence="16" type="primary">EBP</name>
    <name evidence="16" type="ORF">A0J61_01651</name>
</gene>
<evidence type="ECO:0000256" key="7">
    <source>
        <dbReference type="ARBA" id="ARBA00023011"/>
    </source>
</evidence>
<dbReference type="GO" id="GO:0004769">
    <property type="term" value="F:steroid Delta-isomerase activity"/>
    <property type="evidence" value="ECO:0007669"/>
    <property type="project" value="TreeGrafter"/>
</dbReference>
<proteinExistence type="inferred from homology"/>
<dbReference type="GO" id="GO:0005783">
    <property type="term" value="C:endoplasmic reticulum"/>
    <property type="evidence" value="ECO:0007669"/>
    <property type="project" value="TreeGrafter"/>
</dbReference>
<name>A0A1C7NP97_9FUNG</name>
<evidence type="ECO:0000256" key="6">
    <source>
        <dbReference type="ARBA" id="ARBA00022989"/>
    </source>
</evidence>
<evidence type="ECO:0000256" key="11">
    <source>
        <dbReference type="ARBA" id="ARBA00023221"/>
    </source>
</evidence>
<organism evidence="16 17">
    <name type="scientific">Choanephora cucurbitarum</name>
    <dbReference type="NCBI Taxonomy" id="101091"/>
    <lineage>
        <taxon>Eukaryota</taxon>
        <taxon>Fungi</taxon>
        <taxon>Fungi incertae sedis</taxon>
        <taxon>Mucoromycota</taxon>
        <taxon>Mucoromycotina</taxon>
        <taxon>Mucoromycetes</taxon>
        <taxon>Mucorales</taxon>
        <taxon>Mucorineae</taxon>
        <taxon>Choanephoraceae</taxon>
        <taxon>Choanephoroideae</taxon>
        <taxon>Choanephora</taxon>
    </lineage>
</organism>
<comment type="similarity">
    <text evidence="2">Belongs to the EBP family.</text>
</comment>
<evidence type="ECO:0000256" key="9">
    <source>
        <dbReference type="ARBA" id="ARBA00023136"/>
    </source>
</evidence>
<dbReference type="GO" id="GO:0000247">
    <property type="term" value="F:C-8 sterol isomerase activity"/>
    <property type="evidence" value="ECO:0007669"/>
    <property type="project" value="TreeGrafter"/>
</dbReference>
<evidence type="ECO:0000256" key="3">
    <source>
        <dbReference type="ARBA" id="ARBA00022516"/>
    </source>
</evidence>
<dbReference type="STRING" id="101091.A0A1C7NP97"/>
<evidence type="ECO:0000256" key="5">
    <source>
        <dbReference type="ARBA" id="ARBA00022955"/>
    </source>
</evidence>
<evidence type="ECO:0000256" key="13">
    <source>
        <dbReference type="PROSITE-ProRule" id="PRU01087"/>
    </source>
</evidence>
<evidence type="ECO:0000256" key="1">
    <source>
        <dbReference type="ARBA" id="ARBA00004141"/>
    </source>
</evidence>
<dbReference type="EMBL" id="LUGH01000055">
    <property type="protein sequence ID" value="OBZ90286.1"/>
    <property type="molecule type" value="Genomic_DNA"/>
</dbReference>
<evidence type="ECO:0000256" key="10">
    <source>
        <dbReference type="ARBA" id="ARBA00023166"/>
    </source>
</evidence>
<evidence type="ECO:0000256" key="4">
    <source>
        <dbReference type="ARBA" id="ARBA00022692"/>
    </source>
</evidence>
<keyword evidence="7" id="KW-0756">Sterol biosynthesis</keyword>
<feature type="transmembrane region" description="Helical" evidence="14">
    <location>
        <begin position="140"/>
        <end position="160"/>
    </location>
</feature>
<keyword evidence="6 13" id="KW-1133">Transmembrane helix</keyword>
<keyword evidence="5" id="KW-0752">Steroid biosynthesis</keyword>
<dbReference type="InParanoid" id="A0A1C7NP97"/>
<reference evidence="16 17" key="1">
    <citation type="submission" date="2016-03" db="EMBL/GenBank/DDBJ databases">
        <title>Choanephora cucurbitarum.</title>
        <authorList>
            <person name="Min B."/>
            <person name="Park H."/>
            <person name="Park J.-H."/>
            <person name="Shin H.-D."/>
            <person name="Choi I.-G."/>
        </authorList>
    </citation>
    <scope>NUCLEOTIDE SEQUENCE [LARGE SCALE GENOMIC DNA]</scope>
    <source>
        <strain evidence="16 17">KUS-F28377</strain>
    </source>
</reference>
<keyword evidence="10" id="KW-1207">Sterol metabolism</keyword>
<feature type="transmembrane region" description="Helical" evidence="14">
    <location>
        <begin position="26"/>
        <end position="45"/>
    </location>
</feature>
<dbReference type="PANTHER" id="PTHR14207:SF0">
    <property type="entry name" value="3-BETA-HYDROXYSTEROID-DELTA(8),DELTA(7)-ISOMERASE"/>
    <property type="match status" value="1"/>
</dbReference>
<evidence type="ECO:0000256" key="8">
    <source>
        <dbReference type="ARBA" id="ARBA00023098"/>
    </source>
</evidence>
<keyword evidence="3" id="KW-0444">Lipid biosynthesis</keyword>
<comment type="caution">
    <text evidence="16">The sequence shown here is derived from an EMBL/GenBank/DDBJ whole genome shotgun (WGS) entry which is preliminary data.</text>
</comment>
<evidence type="ECO:0000256" key="12">
    <source>
        <dbReference type="ARBA" id="ARBA00023235"/>
    </source>
</evidence>
<dbReference type="GO" id="GO:0016020">
    <property type="term" value="C:membrane"/>
    <property type="evidence" value="ECO:0007669"/>
    <property type="project" value="UniProtKB-SubCell"/>
</dbReference>
<comment type="subcellular location">
    <subcellularLocation>
        <location evidence="1">Membrane</location>
        <topology evidence="1">Multi-pass membrane protein</topology>
    </subcellularLocation>
</comment>
<evidence type="ECO:0000259" key="15">
    <source>
        <dbReference type="PROSITE" id="PS51751"/>
    </source>
</evidence>
<dbReference type="OrthoDB" id="58557at2759"/>
<dbReference type="Pfam" id="PF05241">
    <property type="entry name" value="EBP"/>
    <property type="match status" value="1"/>
</dbReference>
<keyword evidence="11" id="KW-0753">Steroid metabolism</keyword>
<sequence length="191" mass="21886">MASHPYYPTTLDIPLYVPNTRSTFELLVAAGSMMMILLISSVLLFNTSKKATSQARFSWFFVNGFMHCGFELYWLVNRKTLAGQNDLLAEMWKEYGHADSRYIAGTDNLLLTLETLTIFIWGPLCIASAYYILKGSYKQYSFQLFASMCHLFSCTLYYIVDLPEAINCNPSPVYFWVYFIGFNAPWILVSA</sequence>
<dbReference type="PANTHER" id="PTHR14207">
    <property type="entry name" value="STEROL ISOMERASE"/>
    <property type="match status" value="1"/>
</dbReference>
<accession>A0A1C7NP97</accession>
<dbReference type="AlphaFoldDB" id="A0A1C7NP97"/>
<feature type="domain" description="EXPERA" evidence="15">
    <location>
        <begin position="52"/>
        <end position="191"/>
    </location>
</feature>
<evidence type="ECO:0000313" key="16">
    <source>
        <dbReference type="EMBL" id="OBZ90286.1"/>
    </source>
</evidence>
<evidence type="ECO:0000313" key="17">
    <source>
        <dbReference type="Proteomes" id="UP000093000"/>
    </source>
</evidence>
<feature type="transmembrane region" description="Helical" evidence="14">
    <location>
        <begin position="57"/>
        <end position="76"/>
    </location>
</feature>
<dbReference type="InterPro" id="IPR007905">
    <property type="entry name" value="EBP"/>
</dbReference>
<feature type="transmembrane region" description="Helical" evidence="14">
    <location>
        <begin position="172"/>
        <end position="189"/>
    </location>
</feature>
<dbReference type="InterPro" id="IPR033118">
    <property type="entry name" value="EXPERA"/>
</dbReference>
<dbReference type="GO" id="GO:0047750">
    <property type="term" value="F:cholestenol delta-isomerase activity"/>
    <property type="evidence" value="ECO:0007669"/>
    <property type="project" value="InterPro"/>
</dbReference>
<keyword evidence="8" id="KW-0443">Lipid metabolism</keyword>
<keyword evidence="9 13" id="KW-0472">Membrane</keyword>
<keyword evidence="12 16" id="KW-0413">Isomerase</keyword>
<feature type="transmembrane region" description="Helical" evidence="14">
    <location>
        <begin position="109"/>
        <end position="133"/>
    </location>
</feature>
<evidence type="ECO:0000256" key="14">
    <source>
        <dbReference type="SAM" id="Phobius"/>
    </source>
</evidence>
<keyword evidence="17" id="KW-1185">Reference proteome</keyword>
<evidence type="ECO:0000256" key="2">
    <source>
        <dbReference type="ARBA" id="ARBA00008337"/>
    </source>
</evidence>
<dbReference type="Proteomes" id="UP000093000">
    <property type="component" value="Unassembled WGS sequence"/>
</dbReference>
<protein>
    <submittedName>
        <fullName evidence="16">3-beta-hydroxysteroid-Delta(8), Delta(7)-isomerase</fullName>
    </submittedName>
</protein>
<dbReference type="PROSITE" id="PS51751">
    <property type="entry name" value="EXPERA"/>
    <property type="match status" value="1"/>
</dbReference>
<dbReference type="GO" id="GO:0016126">
    <property type="term" value="P:sterol biosynthetic process"/>
    <property type="evidence" value="ECO:0007669"/>
    <property type="project" value="UniProtKB-KW"/>
</dbReference>